<evidence type="ECO:0000256" key="1">
    <source>
        <dbReference type="SAM" id="Coils"/>
    </source>
</evidence>
<feature type="coiled-coil region" evidence="1">
    <location>
        <begin position="283"/>
        <end position="382"/>
    </location>
</feature>
<dbReference type="RefSeq" id="WP_015217596.1">
    <property type="nucleotide sequence ID" value="NC_019772.1"/>
</dbReference>
<dbReference type="HOGENOM" id="CLU_587523_0_0_3"/>
<evidence type="ECO:0000313" key="2">
    <source>
        <dbReference type="EMBL" id="AFZ60985.1"/>
    </source>
</evidence>
<organism evidence="2 3">
    <name type="scientific">Anabaena cylindrica (strain ATCC 27899 / PCC 7122)</name>
    <dbReference type="NCBI Taxonomy" id="272123"/>
    <lineage>
        <taxon>Bacteria</taxon>
        <taxon>Bacillati</taxon>
        <taxon>Cyanobacteriota</taxon>
        <taxon>Cyanophyceae</taxon>
        <taxon>Nostocales</taxon>
        <taxon>Nostocaceae</taxon>
        <taxon>Anabaena</taxon>
    </lineage>
</organism>
<dbReference type="OrthoDB" id="495992at2"/>
<accession>K9ZRI1</accession>
<sequence length="480" mass="54034">MMTQNQVFRVALADIKANAQQKLEQYIDKQADTIAPFALNYSFDYNQFAETALQNKAKTTLANFIGFVRQTFDGLLASGKALQDLYYDCLAFCPNGKQVFHTWLESNDFGASRYIASSAMKIYTWFDQLPERIQRLVREKVQNWSVAALSQLTKVAHHLIKELVDSGKKTAAQVKATTEKTATSAKKTNSTIVATASNERIDAPELAPGMRIVVVVNGDWKGYKGIITAKWKANDNESWWVLLDHVVAQGSFTKTLFKPEQIQLEVLSNQSGSKTSPKETFTARQVEQKIAEALAEQEREQAEVELARFTEIRDAALQAAAVELKAAQEHAQKMAQDKEKLIEQLIEKDRQLVTVQNLSIKNQQLEQRVVQLEKALERAGQNSWQNTFSGQAATVVNSELEATIAPLMSEVERLNEVVLTREQEVAQLKAVNHKQQAELTNIVNLITNTNEMNSNQTEIVEQFVQLKTLLQEMKINEVIT</sequence>
<proteinExistence type="predicted"/>
<geneLocation type="plasmid" evidence="2 3">
    <name>pANACY.01</name>
</geneLocation>
<dbReference type="EMBL" id="CP003660">
    <property type="protein sequence ID" value="AFZ60985.1"/>
    <property type="molecule type" value="Genomic_DNA"/>
</dbReference>
<keyword evidence="1" id="KW-0175">Coiled coil</keyword>
<keyword evidence="3" id="KW-1185">Reference proteome</keyword>
<evidence type="ECO:0000313" key="3">
    <source>
        <dbReference type="Proteomes" id="UP000010474"/>
    </source>
</evidence>
<keyword evidence="2" id="KW-0614">Plasmid</keyword>
<dbReference type="Proteomes" id="UP000010474">
    <property type="component" value="Plasmid pANACY.01"/>
</dbReference>
<dbReference type="PATRIC" id="fig|272123.3.peg.6158"/>
<dbReference type="KEGG" id="acy:Anacy_5679"/>
<dbReference type="AlphaFoldDB" id="K9ZRI1"/>
<reference evidence="3" key="1">
    <citation type="journal article" date="2013" name="Proc. Natl. Acad. Sci. U.S.A.">
        <title>Improving the coverage of the cyanobacterial phylum using diversity-driven genome sequencing.</title>
        <authorList>
            <person name="Shih P.M."/>
            <person name="Wu D."/>
            <person name="Latifi A."/>
            <person name="Axen S.D."/>
            <person name="Fewer D.P."/>
            <person name="Talla E."/>
            <person name="Calteau A."/>
            <person name="Cai F."/>
            <person name="Tandeau de Marsac N."/>
            <person name="Rippka R."/>
            <person name="Herdman M."/>
            <person name="Sivonen K."/>
            <person name="Coursin T."/>
            <person name="Laurent T."/>
            <person name="Goodwin L."/>
            <person name="Nolan M."/>
            <person name="Davenport K.W."/>
            <person name="Han C.S."/>
            <person name="Rubin E.M."/>
            <person name="Eisen J.A."/>
            <person name="Woyke T."/>
            <person name="Gugger M."/>
            <person name="Kerfeld C.A."/>
        </authorList>
    </citation>
    <scope>NUCLEOTIDE SEQUENCE [LARGE SCALE GENOMIC DNA]</scope>
    <source>
        <strain evidence="3">ATCC 27899 / PCC 7122</strain>
    </source>
</reference>
<gene>
    <name evidence="2" type="ordered locus">Anacy_5679</name>
</gene>
<protein>
    <submittedName>
        <fullName evidence="2">Uncharacterized protein</fullName>
    </submittedName>
</protein>
<name>K9ZRI1_ANACC</name>